<evidence type="ECO:0000256" key="2">
    <source>
        <dbReference type="ARBA" id="ARBA00006278"/>
    </source>
</evidence>
<dbReference type="Pfam" id="PF01794">
    <property type="entry name" value="Ferric_reduct"/>
    <property type="match status" value="1"/>
</dbReference>
<feature type="transmembrane region" description="Helical" evidence="13">
    <location>
        <begin position="91"/>
        <end position="110"/>
    </location>
</feature>
<gene>
    <name evidence="15" type="ORF">IFR04_011931</name>
</gene>
<keyword evidence="10" id="KW-0406">Ion transport</keyword>
<evidence type="ECO:0000256" key="8">
    <source>
        <dbReference type="ARBA" id="ARBA00022989"/>
    </source>
</evidence>
<evidence type="ECO:0000256" key="12">
    <source>
        <dbReference type="ARBA" id="ARBA00048483"/>
    </source>
</evidence>
<sequence length="512" mass="57869">METVEIYAVCISSVFAAFFVLSFRSSIWQVLEYVAFLLRKVLIYPHVLHRHSSLGPWTPAGLIVQIAYITANLYCLEFWKLTATKVGIRAANLALVNMMPLFLGTHLSFLADRFTVSLKTFRMIHRSAGMMSFALVLFHVLLVVVRGAGTFSLSMPENLHGLIGGSALSALLLLSIPIFRRPSYELFLRIHQGLAVLVIYSTTQHLMSTSKFPWRFVFIFAGIVATLFILQLLTTVFRNKAWNHDFSRAYITRANDTVRIRISASRQIDIKAGQYINIWMPSISWYILQSHPFVVTNWVEGKQDTLELFIQPRRGFTRDIFSHGTTDARDIIPRLVLFSGPHGISIPVVEYETVLMVATGFGIAALLSYLRELIHGYQTCKTRTRRVHLVWQLQSLDIGAAAESLLNDALDEDTLDDSYILDISIYVNTPGIVKVPFGKRATIYPGTADIEGILQDEVAGKYIQRLQVASEKRGKILVMVSATGRLRDELRALVRPHLDHGVRLQELEFQPE</sequence>
<evidence type="ECO:0000256" key="11">
    <source>
        <dbReference type="ARBA" id="ARBA00023136"/>
    </source>
</evidence>
<dbReference type="CDD" id="cd06186">
    <property type="entry name" value="NOX_Duox_like_FAD_NADP"/>
    <property type="match status" value="1"/>
</dbReference>
<keyword evidence="7" id="KW-0249">Electron transport</keyword>
<dbReference type="PANTHER" id="PTHR32361">
    <property type="entry name" value="FERRIC/CUPRIC REDUCTASE TRANSMEMBRANE COMPONENT"/>
    <property type="match status" value="1"/>
</dbReference>
<dbReference type="Pfam" id="PF08022">
    <property type="entry name" value="FAD_binding_8"/>
    <property type="match status" value="1"/>
</dbReference>
<evidence type="ECO:0000256" key="4">
    <source>
        <dbReference type="ARBA" id="ARBA00022448"/>
    </source>
</evidence>
<dbReference type="OrthoDB" id="4494341at2759"/>
<dbReference type="GO" id="GO:0006879">
    <property type="term" value="P:intracellular iron ion homeostasis"/>
    <property type="evidence" value="ECO:0007669"/>
    <property type="project" value="TreeGrafter"/>
</dbReference>
<protein>
    <recommendedName>
        <fullName evidence="3">ferric-chelate reductase (NADPH)</fullName>
        <ecNumber evidence="3">1.16.1.9</ecNumber>
    </recommendedName>
</protein>
<keyword evidence="4" id="KW-0813">Transport</keyword>
<evidence type="ECO:0000256" key="9">
    <source>
        <dbReference type="ARBA" id="ARBA00023002"/>
    </source>
</evidence>
<evidence type="ECO:0000256" key="1">
    <source>
        <dbReference type="ARBA" id="ARBA00004651"/>
    </source>
</evidence>
<dbReference type="SUPFAM" id="SSF63380">
    <property type="entry name" value="Riboflavin synthase domain-like"/>
    <property type="match status" value="1"/>
</dbReference>
<keyword evidence="8 13" id="KW-1133">Transmembrane helix</keyword>
<comment type="catalytic activity">
    <reaction evidence="12">
        <text>2 a Fe(II)-siderophore + NADP(+) + H(+) = 2 a Fe(III)-siderophore + NADPH</text>
        <dbReference type="Rhea" id="RHEA:28795"/>
        <dbReference type="Rhea" id="RHEA-COMP:11342"/>
        <dbReference type="Rhea" id="RHEA-COMP:11344"/>
        <dbReference type="ChEBI" id="CHEBI:15378"/>
        <dbReference type="ChEBI" id="CHEBI:29033"/>
        <dbReference type="ChEBI" id="CHEBI:29034"/>
        <dbReference type="ChEBI" id="CHEBI:57783"/>
        <dbReference type="ChEBI" id="CHEBI:58349"/>
        <dbReference type="EC" id="1.16.1.9"/>
    </reaction>
</comment>
<proteinExistence type="inferred from homology"/>
<dbReference type="GO" id="GO:0015677">
    <property type="term" value="P:copper ion import"/>
    <property type="evidence" value="ECO:0007669"/>
    <property type="project" value="TreeGrafter"/>
</dbReference>
<comment type="subcellular location">
    <subcellularLocation>
        <location evidence="1">Cell membrane</location>
        <topology evidence="1">Multi-pass membrane protein</topology>
    </subcellularLocation>
</comment>
<comment type="similarity">
    <text evidence="2">Belongs to the ferric reductase (FRE) family.</text>
</comment>
<dbReference type="GO" id="GO:0052851">
    <property type="term" value="F:ferric-chelate reductase (NADPH) activity"/>
    <property type="evidence" value="ECO:0007669"/>
    <property type="project" value="UniProtKB-EC"/>
</dbReference>
<dbReference type="InterPro" id="IPR039261">
    <property type="entry name" value="FNR_nucleotide-bd"/>
</dbReference>
<evidence type="ECO:0000313" key="16">
    <source>
        <dbReference type="Proteomes" id="UP000664132"/>
    </source>
</evidence>
<evidence type="ECO:0000256" key="5">
    <source>
        <dbReference type="ARBA" id="ARBA00022475"/>
    </source>
</evidence>
<evidence type="ECO:0000313" key="15">
    <source>
        <dbReference type="EMBL" id="KAG4414954.1"/>
    </source>
</evidence>
<evidence type="ECO:0000256" key="7">
    <source>
        <dbReference type="ARBA" id="ARBA00022982"/>
    </source>
</evidence>
<keyword evidence="11 13" id="KW-0472">Membrane</keyword>
<feature type="transmembrane region" description="Helical" evidence="13">
    <location>
        <begin position="130"/>
        <end position="149"/>
    </location>
</feature>
<feature type="transmembrane region" description="Helical" evidence="13">
    <location>
        <begin position="214"/>
        <end position="233"/>
    </location>
</feature>
<dbReference type="InterPro" id="IPR013130">
    <property type="entry name" value="Fe3_Rdtase_TM_dom"/>
</dbReference>
<feature type="transmembrane region" description="Helical" evidence="13">
    <location>
        <begin position="60"/>
        <end position="79"/>
    </location>
</feature>
<dbReference type="GO" id="GO:0006826">
    <property type="term" value="P:iron ion transport"/>
    <property type="evidence" value="ECO:0007669"/>
    <property type="project" value="TreeGrafter"/>
</dbReference>
<dbReference type="SUPFAM" id="SSF52343">
    <property type="entry name" value="Ferredoxin reductase-like, C-terminal NADP-linked domain"/>
    <property type="match status" value="1"/>
</dbReference>
<organism evidence="15 16">
    <name type="scientific">Cadophora malorum</name>
    <dbReference type="NCBI Taxonomy" id="108018"/>
    <lineage>
        <taxon>Eukaryota</taxon>
        <taxon>Fungi</taxon>
        <taxon>Dikarya</taxon>
        <taxon>Ascomycota</taxon>
        <taxon>Pezizomycotina</taxon>
        <taxon>Leotiomycetes</taxon>
        <taxon>Helotiales</taxon>
        <taxon>Ploettnerulaceae</taxon>
        <taxon>Cadophora</taxon>
    </lineage>
</organism>
<dbReference type="Pfam" id="PF08030">
    <property type="entry name" value="NAD_binding_6"/>
    <property type="match status" value="1"/>
</dbReference>
<dbReference type="InterPro" id="IPR013112">
    <property type="entry name" value="FAD-bd_8"/>
</dbReference>
<evidence type="ECO:0000256" key="3">
    <source>
        <dbReference type="ARBA" id="ARBA00012668"/>
    </source>
</evidence>
<dbReference type="InterPro" id="IPR051410">
    <property type="entry name" value="Ferric/Cupric_Reductase"/>
</dbReference>
<feature type="transmembrane region" description="Helical" evidence="13">
    <location>
        <begin position="6"/>
        <end position="23"/>
    </location>
</feature>
<dbReference type="EC" id="1.16.1.9" evidence="3"/>
<evidence type="ECO:0000256" key="13">
    <source>
        <dbReference type="SAM" id="Phobius"/>
    </source>
</evidence>
<dbReference type="PANTHER" id="PTHR32361:SF26">
    <property type="entry name" value="FAD-BINDING 8 DOMAIN-CONTAINING PROTEIN-RELATED"/>
    <property type="match status" value="1"/>
</dbReference>
<dbReference type="InterPro" id="IPR013121">
    <property type="entry name" value="Fe_red_NAD-bd_6"/>
</dbReference>
<accession>A0A8H7T7R9</accession>
<keyword evidence="16" id="KW-1185">Reference proteome</keyword>
<dbReference type="Gene3D" id="3.40.50.80">
    <property type="entry name" value="Nucleotide-binding domain of ferredoxin-NADP reductase (FNR) module"/>
    <property type="match status" value="1"/>
</dbReference>
<keyword evidence="9" id="KW-0560">Oxidoreductase</keyword>
<dbReference type="GO" id="GO:0005886">
    <property type="term" value="C:plasma membrane"/>
    <property type="evidence" value="ECO:0007669"/>
    <property type="project" value="UniProtKB-SubCell"/>
</dbReference>
<feature type="transmembrane region" description="Helical" evidence="13">
    <location>
        <begin position="161"/>
        <end position="180"/>
    </location>
</feature>
<name>A0A8H7T7R9_9HELO</name>
<dbReference type="InterPro" id="IPR017927">
    <property type="entry name" value="FAD-bd_FR_type"/>
</dbReference>
<evidence type="ECO:0000256" key="6">
    <source>
        <dbReference type="ARBA" id="ARBA00022692"/>
    </source>
</evidence>
<comment type="caution">
    <text evidence="15">The sequence shown here is derived from an EMBL/GenBank/DDBJ whole genome shotgun (WGS) entry which is preliminary data.</text>
</comment>
<keyword evidence="6 13" id="KW-0812">Transmembrane</keyword>
<dbReference type="InterPro" id="IPR017938">
    <property type="entry name" value="Riboflavin_synthase-like_b-brl"/>
</dbReference>
<evidence type="ECO:0000256" key="10">
    <source>
        <dbReference type="ARBA" id="ARBA00023065"/>
    </source>
</evidence>
<keyword evidence="5" id="KW-1003">Cell membrane</keyword>
<dbReference type="AlphaFoldDB" id="A0A8H7T7R9"/>
<dbReference type="EMBL" id="JAFJYH010000242">
    <property type="protein sequence ID" value="KAG4414954.1"/>
    <property type="molecule type" value="Genomic_DNA"/>
</dbReference>
<reference evidence="15" key="1">
    <citation type="submission" date="2021-02" db="EMBL/GenBank/DDBJ databases">
        <title>Genome sequence Cadophora malorum strain M34.</title>
        <authorList>
            <person name="Stefanovic E."/>
            <person name="Vu D."/>
            <person name="Scully C."/>
            <person name="Dijksterhuis J."/>
            <person name="Roader J."/>
            <person name="Houbraken J."/>
        </authorList>
    </citation>
    <scope>NUCLEOTIDE SEQUENCE</scope>
    <source>
        <strain evidence="15">M34</strain>
    </source>
</reference>
<evidence type="ECO:0000259" key="14">
    <source>
        <dbReference type="PROSITE" id="PS51384"/>
    </source>
</evidence>
<dbReference type="Proteomes" id="UP000664132">
    <property type="component" value="Unassembled WGS sequence"/>
</dbReference>
<dbReference type="PROSITE" id="PS51384">
    <property type="entry name" value="FAD_FR"/>
    <property type="match status" value="1"/>
</dbReference>
<feature type="domain" description="FAD-binding FR-type" evidence="14">
    <location>
        <begin position="229"/>
        <end position="348"/>
    </location>
</feature>